<dbReference type="STRING" id="888060.HMPREF9081_1777"/>
<dbReference type="HOGENOM" id="CLU_836253_0_0_9"/>
<protein>
    <submittedName>
        <fullName evidence="1">Uncharacterized protein</fullName>
    </submittedName>
</protein>
<dbReference type="RefSeq" id="WP_006306779.1">
    <property type="nucleotide sequence ID" value="NZ_GL892076.1"/>
</dbReference>
<reference evidence="1 2" key="1">
    <citation type="submission" date="2011-04" db="EMBL/GenBank/DDBJ databases">
        <authorList>
            <person name="Muzny D."/>
            <person name="Qin X."/>
            <person name="Deng J."/>
            <person name="Jiang H."/>
            <person name="Liu Y."/>
            <person name="Qu J."/>
            <person name="Song X.-Z."/>
            <person name="Zhang L."/>
            <person name="Thornton R."/>
            <person name="Coyle M."/>
            <person name="Francisco L."/>
            <person name="Jackson L."/>
            <person name="Javaid M."/>
            <person name="Korchina V."/>
            <person name="Kovar C."/>
            <person name="Mata R."/>
            <person name="Mathew T."/>
            <person name="Ngo R."/>
            <person name="Nguyen L."/>
            <person name="Nguyen N."/>
            <person name="Okwuonu G."/>
            <person name="Ongeri F."/>
            <person name="Pham C."/>
            <person name="Simmons D."/>
            <person name="Wilczek-Boney K."/>
            <person name="Hale W."/>
            <person name="Jakkamsetti A."/>
            <person name="Pham P."/>
            <person name="Ruth R."/>
            <person name="San Lucas F."/>
            <person name="Warren J."/>
            <person name="Zhang J."/>
            <person name="Zhao Z."/>
            <person name="Zhou C."/>
            <person name="Zhu D."/>
            <person name="Lee S."/>
            <person name="Bess C."/>
            <person name="Blankenburg K."/>
            <person name="Forbes L."/>
            <person name="Fu Q."/>
            <person name="Gubbala S."/>
            <person name="Hirani K."/>
            <person name="Jayaseelan J.C."/>
            <person name="Lara F."/>
            <person name="Munidasa M."/>
            <person name="Palculict T."/>
            <person name="Patil S."/>
            <person name="Pu L.-L."/>
            <person name="Saada N."/>
            <person name="Tang L."/>
            <person name="Weissenberger G."/>
            <person name="Zhu Y."/>
            <person name="Hemphill L."/>
            <person name="Shang Y."/>
            <person name="Youmans B."/>
            <person name="Ayvaz T."/>
            <person name="Ross M."/>
            <person name="Santibanez J."/>
            <person name="Aqrawi P."/>
            <person name="Gross S."/>
            <person name="Joshi V."/>
            <person name="Fowler G."/>
            <person name="Nazareth L."/>
            <person name="Reid J."/>
            <person name="Worley K."/>
            <person name="Petrosino J."/>
            <person name="Highlander S."/>
            <person name="Gibbs R."/>
        </authorList>
    </citation>
    <scope>NUCLEOTIDE SEQUENCE [LARGE SCALE GENOMIC DNA]</scope>
    <source>
        <strain evidence="1 2">DSM 2778</strain>
    </source>
</reference>
<name>F5RNE1_9FIRM</name>
<keyword evidence="2" id="KW-1185">Reference proteome</keyword>
<organism evidence="1 2">
    <name type="scientific">Centipeda periodontii DSM 2778</name>
    <dbReference type="NCBI Taxonomy" id="888060"/>
    <lineage>
        <taxon>Bacteria</taxon>
        <taxon>Bacillati</taxon>
        <taxon>Bacillota</taxon>
        <taxon>Negativicutes</taxon>
        <taxon>Selenomonadales</taxon>
        <taxon>Selenomonadaceae</taxon>
        <taxon>Centipeda</taxon>
    </lineage>
</organism>
<dbReference type="Proteomes" id="UP000004067">
    <property type="component" value="Unassembled WGS sequence"/>
</dbReference>
<proteinExistence type="predicted"/>
<comment type="caution">
    <text evidence="1">The sequence shown here is derived from an EMBL/GenBank/DDBJ whole genome shotgun (WGS) entry which is preliminary data.</text>
</comment>
<evidence type="ECO:0000313" key="1">
    <source>
        <dbReference type="EMBL" id="EGK59010.1"/>
    </source>
</evidence>
<dbReference type="AlphaFoldDB" id="F5RNE1"/>
<gene>
    <name evidence="1" type="ORF">HMPREF9081_1777</name>
</gene>
<evidence type="ECO:0000313" key="2">
    <source>
        <dbReference type="Proteomes" id="UP000004067"/>
    </source>
</evidence>
<dbReference type="OrthoDB" id="6659686at2"/>
<dbReference type="GO" id="GO:0003676">
    <property type="term" value="F:nucleic acid binding"/>
    <property type="evidence" value="ECO:0007669"/>
    <property type="project" value="InterPro"/>
</dbReference>
<dbReference type="InterPro" id="IPR011856">
    <property type="entry name" value="tRNA_endonuc-like_dom_sf"/>
</dbReference>
<dbReference type="eggNOG" id="COG1637">
    <property type="taxonomic scope" value="Bacteria"/>
</dbReference>
<sequence>MLYKLSTGKNRGATTKAKRITLADIQWAEKDLENLISQNIHDLIYSNDLMTIFTERPRQEEPDILALDATGNLYIFELKRWSGKSENLLQVLRYGQLYGRSDYDTLNDLYQKQHTGNGSLLDVHAKYFDLTDGNKIKEEDFNQTQKFIIVTNGLDQETIEAISYWRGNGLKIDAITYWVYEINNEHFIEFDMYSPVEGFLAYESCAFVLNTNSSNDSACTQEMIQEKKAAAYYPGWMEKIQKLQKGDCVFLYQNGIGIIAYGLADGKLRKKDYDGYTDYEYYMNLMDFQTLKTPMSASDMRKIANKDFPFRMTMYSISEETKEALIKDIKENRL</sequence>
<accession>F5RNE1</accession>
<dbReference type="EMBL" id="AFHQ01000041">
    <property type="protein sequence ID" value="EGK59010.1"/>
    <property type="molecule type" value="Genomic_DNA"/>
</dbReference>
<dbReference type="Gene3D" id="3.40.1350.10">
    <property type="match status" value="1"/>
</dbReference>